<keyword evidence="3" id="KW-1185">Reference proteome</keyword>
<dbReference type="EMBL" id="VSRR010000696">
    <property type="protein sequence ID" value="MPC18605.1"/>
    <property type="molecule type" value="Genomic_DNA"/>
</dbReference>
<dbReference type="Proteomes" id="UP000324222">
    <property type="component" value="Unassembled WGS sequence"/>
</dbReference>
<evidence type="ECO:0000313" key="2">
    <source>
        <dbReference type="EMBL" id="MPC18605.1"/>
    </source>
</evidence>
<feature type="region of interest" description="Disordered" evidence="1">
    <location>
        <begin position="53"/>
        <end position="76"/>
    </location>
</feature>
<gene>
    <name evidence="2" type="ORF">E2C01_011493</name>
</gene>
<evidence type="ECO:0000256" key="1">
    <source>
        <dbReference type="SAM" id="MobiDB-lite"/>
    </source>
</evidence>
<proteinExistence type="predicted"/>
<protein>
    <submittedName>
        <fullName evidence="2">Uncharacterized protein</fullName>
    </submittedName>
</protein>
<evidence type="ECO:0000313" key="3">
    <source>
        <dbReference type="Proteomes" id="UP000324222"/>
    </source>
</evidence>
<reference evidence="2 3" key="1">
    <citation type="submission" date="2019-05" db="EMBL/GenBank/DDBJ databases">
        <title>Another draft genome of Portunus trituberculatus and its Hox gene families provides insights of decapod evolution.</title>
        <authorList>
            <person name="Jeong J.-H."/>
            <person name="Song I."/>
            <person name="Kim S."/>
            <person name="Choi T."/>
            <person name="Kim D."/>
            <person name="Ryu S."/>
            <person name="Kim W."/>
        </authorList>
    </citation>
    <scope>NUCLEOTIDE SEQUENCE [LARGE SCALE GENOMIC DNA]</scope>
    <source>
        <tissue evidence="2">Muscle</tissue>
    </source>
</reference>
<accession>A0A5B7DC32</accession>
<sequence length="76" mass="7964">MPDAAHSPESPLRPSRPKTMSHLIHMVEVPAEIASPAMRTSMSARHTILSSTGGGSWVPLGAAGAAHPEPSRPIFT</sequence>
<organism evidence="2 3">
    <name type="scientific">Portunus trituberculatus</name>
    <name type="common">Swimming crab</name>
    <name type="synonym">Neptunus trituberculatus</name>
    <dbReference type="NCBI Taxonomy" id="210409"/>
    <lineage>
        <taxon>Eukaryota</taxon>
        <taxon>Metazoa</taxon>
        <taxon>Ecdysozoa</taxon>
        <taxon>Arthropoda</taxon>
        <taxon>Crustacea</taxon>
        <taxon>Multicrustacea</taxon>
        <taxon>Malacostraca</taxon>
        <taxon>Eumalacostraca</taxon>
        <taxon>Eucarida</taxon>
        <taxon>Decapoda</taxon>
        <taxon>Pleocyemata</taxon>
        <taxon>Brachyura</taxon>
        <taxon>Eubrachyura</taxon>
        <taxon>Portunoidea</taxon>
        <taxon>Portunidae</taxon>
        <taxon>Portuninae</taxon>
        <taxon>Portunus</taxon>
    </lineage>
</organism>
<dbReference type="AlphaFoldDB" id="A0A5B7DC32"/>
<comment type="caution">
    <text evidence="2">The sequence shown here is derived from an EMBL/GenBank/DDBJ whole genome shotgun (WGS) entry which is preliminary data.</text>
</comment>
<name>A0A5B7DC32_PORTR</name>